<keyword evidence="6 7" id="KW-0472">Membrane</keyword>
<reference evidence="9 10" key="1">
    <citation type="submission" date="2020-08" db="EMBL/GenBank/DDBJ databases">
        <title>Genomic Encyclopedia of Type Strains, Phase IV (KMG-V): Genome sequencing to study the core and pangenomes of soil and plant-associated prokaryotes.</title>
        <authorList>
            <person name="Whitman W."/>
        </authorList>
    </citation>
    <scope>NUCLEOTIDE SEQUENCE [LARGE SCALE GENOMIC DNA]</scope>
    <source>
        <strain evidence="9 10">SEMIA 402</strain>
    </source>
</reference>
<dbReference type="AlphaFoldDB" id="A0A7W6RSC8"/>
<dbReference type="PANTHER" id="PTHR32243">
    <property type="entry name" value="MALTOSE TRANSPORT SYSTEM PERMEASE-RELATED"/>
    <property type="match status" value="1"/>
</dbReference>
<evidence type="ECO:0000256" key="3">
    <source>
        <dbReference type="ARBA" id="ARBA00022475"/>
    </source>
</evidence>
<keyword evidence="4 7" id="KW-0812">Transmembrane</keyword>
<evidence type="ECO:0000256" key="7">
    <source>
        <dbReference type="RuleBase" id="RU363032"/>
    </source>
</evidence>
<dbReference type="PANTHER" id="PTHR32243:SF18">
    <property type="entry name" value="INNER MEMBRANE ABC TRANSPORTER PERMEASE PROTEIN YCJP"/>
    <property type="match status" value="1"/>
</dbReference>
<protein>
    <submittedName>
        <fullName evidence="9">Multiple sugar transport system permease protein</fullName>
    </submittedName>
</protein>
<comment type="caution">
    <text evidence="9">The sequence shown here is derived from an EMBL/GenBank/DDBJ whole genome shotgun (WGS) entry which is preliminary data.</text>
</comment>
<evidence type="ECO:0000256" key="4">
    <source>
        <dbReference type="ARBA" id="ARBA00022692"/>
    </source>
</evidence>
<evidence type="ECO:0000256" key="6">
    <source>
        <dbReference type="ARBA" id="ARBA00023136"/>
    </source>
</evidence>
<feature type="transmembrane region" description="Helical" evidence="7">
    <location>
        <begin position="12"/>
        <end position="33"/>
    </location>
</feature>
<evidence type="ECO:0000256" key="2">
    <source>
        <dbReference type="ARBA" id="ARBA00022448"/>
    </source>
</evidence>
<dbReference type="GO" id="GO:0005886">
    <property type="term" value="C:plasma membrane"/>
    <property type="evidence" value="ECO:0007669"/>
    <property type="project" value="UniProtKB-SubCell"/>
</dbReference>
<sequence length="278" mass="30346">MMRRSTLFHSTGIYLGLTAFVFLTCAPLVWMIVTSLLPQRTLITVPLHIGWSDFTFSNYTNVILSAHQLYVGLGNSFIISLSTTALAVVLGAPAAYALARLRVRGSGAIMLMVLTAQMFPAVVIVIPLFVAAARLGLIDTKLNLILVYLSFNLPVVIWVLRGFFLGLPEGLERAARVDGASVLQTFWYIILPVSLPALSAAAIFAFIEAWNEFFLALIMTRQESVTVPLVISAFAGQYRTLFGEMMASAVISISPVILMTIMLRNLIIRGFADGLLKG</sequence>
<keyword evidence="9" id="KW-0762">Sugar transport</keyword>
<comment type="similarity">
    <text evidence="7">Belongs to the binding-protein-dependent transport system permease family.</text>
</comment>
<evidence type="ECO:0000256" key="5">
    <source>
        <dbReference type="ARBA" id="ARBA00022989"/>
    </source>
</evidence>
<feature type="domain" description="ABC transmembrane type-1" evidence="8">
    <location>
        <begin position="73"/>
        <end position="263"/>
    </location>
</feature>
<dbReference type="InterPro" id="IPR050901">
    <property type="entry name" value="BP-dep_ABC_trans_perm"/>
</dbReference>
<dbReference type="Proteomes" id="UP000533641">
    <property type="component" value="Unassembled WGS sequence"/>
</dbReference>
<feature type="transmembrane region" description="Helical" evidence="7">
    <location>
        <begin position="185"/>
        <end position="207"/>
    </location>
</feature>
<gene>
    <name evidence="9" type="ORF">GGE12_005532</name>
</gene>
<comment type="subcellular location">
    <subcellularLocation>
        <location evidence="1 7">Cell membrane</location>
        <topology evidence="1 7">Multi-pass membrane protein</topology>
    </subcellularLocation>
</comment>
<feature type="transmembrane region" description="Helical" evidence="7">
    <location>
        <begin position="77"/>
        <end position="99"/>
    </location>
</feature>
<organism evidence="9 10">
    <name type="scientific">Rhizobium mongolense</name>
    <dbReference type="NCBI Taxonomy" id="57676"/>
    <lineage>
        <taxon>Bacteria</taxon>
        <taxon>Pseudomonadati</taxon>
        <taxon>Pseudomonadota</taxon>
        <taxon>Alphaproteobacteria</taxon>
        <taxon>Hyphomicrobiales</taxon>
        <taxon>Rhizobiaceae</taxon>
        <taxon>Rhizobium/Agrobacterium group</taxon>
        <taxon>Rhizobium</taxon>
    </lineage>
</organism>
<feature type="transmembrane region" description="Helical" evidence="7">
    <location>
        <begin position="111"/>
        <end position="133"/>
    </location>
</feature>
<keyword evidence="2 7" id="KW-0813">Transport</keyword>
<name>A0A7W6RSC8_9HYPH</name>
<keyword evidence="3" id="KW-1003">Cell membrane</keyword>
<dbReference type="PROSITE" id="PS50928">
    <property type="entry name" value="ABC_TM1"/>
    <property type="match status" value="1"/>
</dbReference>
<evidence type="ECO:0000313" key="10">
    <source>
        <dbReference type="Proteomes" id="UP000533641"/>
    </source>
</evidence>
<dbReference type="InterPro" id="IPR000515">
    <property type="entry name" value="MetI-like"/>
</dbReference>
<keyword evidence="5 7" id="KW-1133">Transmembrane helix</keyword>
<dbReference type="InterPro" id="IPR035906">
    <property type="entry name" value="MetI-like_sf"/>
</dbReference>
<evidence type="ECO:0000256" key="1">
    <source>
        <dbReference type="ARBA" id="ARBA00004651"/>
    </source>
</evidence>
<dbReference type="RefSeq" id="WP_183928421.1">
    <property type="nucleotide sequence ID" value="NZ_JACIGM010000014.1"/>
</dbReference>
<feature type="transmembrane region" description="Helical" evidence="7">
    <location>
        <begin position="247"/>
        <end position="268"/>
    </location>
</feature>
<dbReference type="Pfam" id="PF00528">
    <property type="entry name" value="BPD_transp_1"/>
    <property type="match status" value="1"/>
</dbReference>
<dbReference type="EMBL" id="JACIGM010000014">
    <property type="protein sequence ID" value="MBB4277723.1"/>
    <property type="molecule type" value="Genomic_DNA"/>
</dbReference>
<proteinExistence type="inferred from homology"/>
<dbReference type="SUPFAM" id="SSF161098">
    <property type="entry name" value="MetI-like"/>
    <property type="match status" value="1"/>
</dbReference>
<evidence type="ECO:0000313" key="9">
    <source>
        <dbReference type="EMBL" id="MBB4277723.1"/>
    </source>
</evidence>
<dbReference type="CDD" id="cd06261">
    <property type="entry name" value="TM_PBP2"/>
    <property type="match status" value="1"/>
</dbReference>
<feature type="transmembrane region" description="Helical" evidence="7">
    <location>
        <begin position="145"/>
        <end position="164"/>
    </location>
</feature>
<dbReference type="Gene3D" id="1.10.3720.10">
    <property type="entry name" value="MetI-like"/>
    <property type="match status" value="1"/>
</dbReference>
<accession>A0A7W6RSC8</accession>
<evidence type="ECO:0000259" key="8">
    <source>
        <dbReference type="PROSITE" id="PS50928"/>
    </source>
</evidence>
<dbReference type="GO" id="GO:0055085">
    <property type="term" value="P:transmembrane transport"/>
    <property type="evidence" value="ECO:0007669"/>
    <property type="project" value="InterPro"/>
</dbReference>